<protein>
    <recommendedName>
        <fullName evidence="10">DNA primase</fullName>
        <ecNumber evidence="10">2.7.7.-</ecNumber>
    </recommendedName>
</protein>
<gene>
    <name evidence="11" type="ORF">ASCRUDRAFT_89648</name>
</gene>
<keyword evidence="8" id="KW-0862">Zinc</keyword>
<dbReference type="GO" id="GO:0005658">
    <property type="term" value="C:alpha DNA polymerase:primase complex"/>
    <property type="evidence" value="ECO:0007669"/>
    <property type="project" value="EnsemblFungi"/>
</dbReference>
<dbReference type="AlphaFoldDB" id="A0A1D2VS09"/>
<evidence type="ECO:0000256" key="1">
    <source>
        <dbReference type="ARBA" id="ARBA00009762"/>
    </source>
</evidence>
<dbReference type="EMBL" id="KV454475">
    <property type="protein sequence ID" value="ODV64393.1"/>
    <property type="molecule type" value="Genomic_DNA"/>
</dbReference>
<dbReference type="InterPro" id="IPR002755">
    <property type="entry name" value="DNA_primase_S"/>
</dbReference>
<comment type="similarity">
    <text evidence="1 10">Belongs to the eukaryotic-type primase small subunit family.</text>
</comment>
<evidence type="ECO:0000256" key="9">
    <source>
        <dbReference type="ARBA" id="ARBA00023163"/>
    </source>
</evidence>
<dbReference type="FunCoup" id="A0A1D2VS09">
    <property type="interactions" value="1293"/>
</dbReference>
<evidence type="ECO:0000313" key="12">
    <source>
        <dbReference type="Proteomes" id="UP000095038"/>
    </source>
</evidence>
<reference evidence="12" key="1">
    <citation type="submission" date="2016-05" db="EMBL/GenBank/DDBJ databases">
        <title>Comparative genomics of biotechnologically important yeasts.</title>
        <authorList>
            <consortium name="DOE Joint Genome Institute"/>
            <person name="Riley R."/>
            <person name="Haridas S."/>
            <person name="Wolfe K.H."/>
            <person name="Lopes M.R."/>
            <person name="Hittinger C.T."/>
            <person name="Goker M."/>
            <person name="Salamov A."/>
            <person name="Wisecaver J."/>
            <person name="Long T.M."/>
            <person name="Aerts A.L."/>
            <person name="Barry K."/>
            <person name="Choi C."/>
            <person name="Clum A."/>
            <person name="Coughlan A.Y."/>
            <person name="Deshpande S."/>
            <person name="Douglass A.P."/>
            <person name="Hanson S.J."/>
            <person name="Klenk H.-P."/>
            <person name="Labutti K."/>
            <person name="Lapidus A."/>
            <person name="Lindquist E."/>
            <person name="Lipzen A."/>
            <person name="Meier-Kolthoff J.P."/>
            <person name="Ohm R.A."/>
            <person name="Otillar R.P."/>
            <person name="Pangilinan J."/>
            <person name="Peng Y."/>
            <person name="Rokas A."/>
            <person name="Rosa C.A."/>
            <person name="Scheuner C."/>
            <person name="Sibirny A.A."/>
            <person name="Slot J.C."/>
            <person name="Stielow J.B."/>
            <person name="Sun H."/>
            <person name="Kurtzman C.P."/>
            <person name="Blackwell M."/>
            <person name="Grigoriev I.V."/>
            <person name="Jeffries T.W."/>
        </authorList>
    </citation>
    <scope>NUCLEOTIDE SEQUENCE [LARGE SCALE GENOMIC DNA]</scope>
    <source>
        <strain evidence="12">DSM 1968</strain>
    </source>
</reference>
<evidence type="ECO:0000256" key="6">
    <source>
        <dbReference type="ARBA" id="ARBA00022705"/>
    </source>
</evidence>
<evidence type="ECO:0000256" key="4">
    <source>
        <dbReference type="ARBA" id="ARBA00022679"/>
    </source>
</evidence>
<keyword evidence="9" id="KW-0804">Transcription</keyword>
<keyword evidence="2 10" id="KW-0240">DNA-directed RNA polymerase</keyword>
<dbReference type="GO" id="GO:0006269">
    <property type="term" value="P:DNA replication, synthesis of primer"/>
    <property type="evidence" value="ECO:0007669"/>
    <property type="project" value="UniProtKB-KW"/>
</dbReference>
<keyword evidence="7" id="KW-0479">Metal-binding</keyword>
<dbReference type="RefSeq" id="XP_020050700.1">
    <property type="nucleotide sequence ID" value="XM_020195033.1"/>
</dbReference>
<evidence type="ECO:0000313" key="11">
    <source>
        <dbReference type="EMBL" id="ODV64393.1"/>
    </source>
</evidence>
<dbReference type="GO" id="GO:0046872">
    <property type="term" value="F:metal ion binding"/>
    <property type="evidence" value="ECO:0007669"/>
    <property type="project" value="UniProtKB-KW"/>
</dbReference>
<dbReference type="GO" id="GO:0003697">
    <property type="term" value="F:single-stranded DNA binding"/>
    <property type="evidence" value="ECO:0007669"/>
    <property type="project" value="EnsemblFungi"/>
</dbReference>
<dbReference type="InParanoid" id="A0A1D2VS09"/>
<name>A0A1D2VS09_9ASCO</name>
<organism evidence="11 12">
    <name type="scientific">Ascoidea rubescens DSM 1968</name>
    <dbReference type="NCBI Taxonomy" id="1344418"/>
    <lineage>
        <taxon>Eukaryota</taxon>
        <taxon>Fungi</taxon>
        <taxon>Dikarya</taxon>
        <taxon>Ascomycota</taxon>
        <taxon>Saccharomycotina</taxon>
        <taxon>Saccharomycetes</taxon>
        <taxon>Ascoideaceae</taxon>
        <taxon>Ascoidea</taxon>
    </lineage>
</organism>
<proteinExistence type="inferred from homology"/>
<keyword evidence="5" id="KW-0548">Nucleotidyltransferase</keyword>
<evidence type="ECO:0000256" key="2">
    <source>
        <dbReference type="ARBA" id="ARBA00022478"/>
    </source>
</evidence>
<dbReference type="STRING" id="1344418.A0A1D2VS09"/>
<dbReference type="EC" id="2.7.7.-" evidence="10"/>
<evidence type="ECO:0000256" key="7">
    <source>
        <dbReference type="ARBA" id="ARBA00022723"/>
    </source>
</evidence>
<dbReference type="SUPFAM" id="SSF56747">
    <property type="entry name" value="Prim-pol domain"/>
    <property type="match status" value="1"/>
</dbReference>
<dbReference type="CDD" id="cd04860">
    <property type="entry name" value="AE_Prim_S"/>
    <property type="match status" value="1"/>
</dbReference>
<keyword evidence="3 10" id="KW-0639">Primosome</keyword>
<dbReference type="GO" id="GO:0003899">
    <property type="term" value="F:DNA-directed RNA polymerase activity"/>
    <property type="evidence" value="ECO:0007669"/>
    <property type="project" value="EnsemblFungi"/>
</dbReference>
<dbReference type="Gene3D" id="3.90.920.10">
    <property type="entry name" value="DNA primase, PRIM domain"/>
    <property type="match status" value="1"/>
</dbReference>
<accession>A0A1D2VS09</accession>
<dbReference type="NCBIfam" id="TIGR00335">
    <property type="entry name" value="primase_sml"/>
    <property type="match status" value="1"/>
</dbReference>
<evidence type="ECO:0000256" key="3">
    <source>
        <dbReference type="ARBA" id="ARBA00022515"/>
    </source>
</evidence>
<dbReference type="Proteomes" id="UP000095038">
    <property type="component" value="Unassembled WGS sequence"/>
</dbReference>
<evidence type="ECO:0000256" key="5">
    <source>
        <dbReference type="ARBA" id="ARBA00022695"/>
    </source>
</evidence>
<dbReference type="InterPro" id="IPR014052">
    <property type="entry name" value="DNA_primase_ssu_euk/arc"/>
</dbReference>
<keyword evidence="12" id="KW-1185">Reference proteome</keyword>
<dbReference type="OrthoDB" id="19606at2759"/>
<evidence type="ECO:0000256" key="10">
    <source>
        <dbReference type="RuleBase" id="RU003514"/>
    </source>
</evidence>
<dbReference type="PANTHER" id="PTHR10536">
    <property type="entry name" value="DNA PRIMASE SMALL SUBUNIT"/>
    <property type="match status" value="1"/>
</dbReference>
<sequence>MAYYYETLLPFSTVYKWLAHTSNPNKPLPSFTMREFAFEYRSGAYQRYNSFKNLSDFKASVIKANPTRFEIGAIYSINPNKRKSVPKSAMKPLEKELVFDIDLTDYDDIRTCCSGTKICQKCWKFITIATKIMDTALRDDFGFKSITWVFSGRRGAHCWVSDKKARFLSGSKRRAIIEYLDVLKIKSSGKRLILYRPLHPHVERSLKILTEQFEDVILNDQDPWRDNDKANNALNKLIPDKALNDALRNLWNSKPQRSSFEKWNDINEVYKKGVTKKLRPNALIEAKQAIILQTLYPRLDVEVSRQVIHLLKSPFCIHPGTGNICVPFDPKFGFDPTNSPNLKRLQDEMEKYHGSNVAELISAGGEEWDKTSLKPYVEMFDKMVDGLIATEKAEDASLKRKREE</sequence>
<dbReference type="Pfam" id="PF01896">
    <property type="entry name" value="DNA_primase_S"/>
    <property type="match status" value="1"/>
</dbReference>
<dbReference type="GeneID" id="30968669"/>
<keyword evidence="4 10" id="KW-0808">Transferase</keyword>
<evidence type="ECO:0000256" key="8">
    <source>
        <dbReference type="ARBA" id="ARBA00022833"/>
    </source>
</evidence>
<keyword evidence="6 10" id="KW-0235">DNA replication</keyword>
<dbReference type="FunFam" id="3.90.920.10:FF:000003">
    <property type="entry name" value="DNA primase"/>
    <property type="match status" value="1"/>
</dbReference>